<dbReference type="Pfam" id="PF02661">
    <property type="entry name" value="Fic"/>
    <property type="match status" value="1"/>
</dbReference>
<keyword evidence="3" id="KW-1185">Reference proteome</keyword>
<dbReference type="Proteomes" id="UP000287853">
    <property type="component" value="Unassembled WGS sequence"/>
</dbReference>
<sequence length="219" mass="25792">MNHQSDSHDRAHFRELLEDFPVPCPPVLDIALRTVHARFDQLNTEKFIHKLGTLDPEECQKLFIHLPGILHGYLFEDIFANAGLYRQIQDPNNGIIFFGPRQQFQGTPPEGIKGEIQQAVSHLIPRTNKPVYQAIKFYQQFVRVHPFYDANGRIGRFLLEIFLNLHGIGMQWKKLYANEKWIKKLNDCQRRKDVPEYERYLGYLVSHWNQCTFYEGSCF</sequence>
<reference evidence="2 3" key="1">
    <citation type="submission" date="2017-01" db="EMBL/GenBank/DDBJ databases">
        <title>The cable genome- insights into the physiology and evolution of filamentous bacteria capable of sulfide oxidation via long distance electron transfer.</title>
        <authorList>
            <person name="Schreiber L."/>
            <person name="Bjerg J.T."/>
            <person name="Boggild A."/>
            <person name="Van De Vossenberg J."/>
            <person name="Meysman F."/>
            <person name="Nielsen L.P."/>
            <person name="Schramm A."/>
            <person name="Kjeldsen K.U."/>
        </authorList>
    </citation>
    <scope>NUCLEOTIDE SEQUENCE [LARGE SCALE GENOMIC DNA]</scope>
    <source>
        <strain evidence="2">MCF</strain>
    </source>
</reference>
<dbReference type="InterPro" id="IPR003812">
    <property type="entry name" value="Fido"/>
</dbReference>
<evidence type="ECO:0000313" key="2">
    <source>
        <dbReference type="EMBL" id="RWX46168.1"/>
    </source>
</evidence>
<dbReference type="EMBL" id="MTKO01000068">
    <property type="protein sequence ID" value="RWX46168.1"/>
    <property type="molecule type" value="Genomic_DNA"/>
</dbReference>
<evidence type="ECO:0000259" key="1">
    <source>
        <dbReference type="PROSITE" id="PS51459"/>
    </source>
</evidence>
<comment type="caution">
    <text evidence="2">The sequence shown here is derived from an EMBL/GenBank/DDBJ whole genome shotgun (WGS) entry which is preliminary data.</text>
</comment>
<name>A0A444IZ34_9BACT</name>
<protein>
    <submittedName>
        <fullName evidence="2">Fic/DOC family protein</fullName>
    </submittedName>
</protein>
<feature type="domain" description="Fido" evidence="1">
    <location>
        <begin position="62"/>
        <end position="206"/>
    </location>
</feature>
<dbReference type="Gene3D" id="1.10.3290.10">
    <property type="entry name" value="Fido-like domain"/>
    <property type="match status" value="1"/>
</dbReference>
<dbReference type="InterPro" id="IPR036597">
    <property type="entry name" value="Fido-like_dom_sf"/>
</dbReference>
<accession>A0A444IZ34</accession>
<evidence type="ECO:0000313" key="3">
    <source>
        <dbReference type="Proteomes" id="UP000287853"/>
    </source>
</evidence>
<dbReference type="SUPFAM" id="SSF140931">
    <property type="entry name" value="Fic-like"/>
    <property type="match status" value="1"/>
</dbReference>
<dbReference type="AlphaFoldDB" id="A0A444IZ34"/>
<organism evidence="2 3">
    <name type="scientific">Candidatus Electrothrix aarhusensis</name>
    <dbReference type="NCBI Taxonomy" id="1859131"/>
    <lineage>
        <taxon>Bacteria</taxon>
        <taxon>Pseudomonadati</taxon>
        <taxon>Thermodesulfobacteriota</taxon>
        <taxon>Desulfobulbia</taxon>
        <taxon>Desulfobulbales</taxon>
        <taxon>Desulfobulbaceae</taxon>
        <taxon>Candidatus Electrothrix</taxon>
    </lineage>
</organism>
<gene>
    <name evidence="2" type="ORF">H206_00338</name>
</gene>
<dbReference type="PROSITE" id="PS51459">
    <property type="entry name" value="FIDO"/>
    <property type="match status" value="1"/>
</dbReference>
<proteinExistence type="predicted"/>